<keyword evidence="1" id="KW-0472">Membrane</keyword>
<evidence type="ECO:0000313" key="2">
    <source>
        <dbReference type="EMBL" id="NMF26765.1"/>
    </source>
</evidence>
<name>A0A7X9TC69_9ACTN</name>
<sequence>MLQQLWFNFRSASRLGYAGRVAGFGVTYFVALAGCALLGQWLPVE</sequence>
<proteinExistence type="predicted"/>
<protein>
    <submittedName>
        <fullName evidence="2">Uncharacterized protein</fullName>
    </submittedName>
</protein>
<gene>
    <name evidence="2" type="ORF">HF885_10125</name>
</gene>
<reference evidence="2 3" key="1">
    <citation type="submission" date="2020-04" db="EMBL/GenBank/DDBJ databases">
        <authorList>
            <person name="Hitch T.C.A."/>
            <person name="Wylensek D."/>
            <person name="Clavel T."/>
        </authorList>
    </citation>
    <scope>NUCLEOTIDE SEQUENCE [LARGE SCALE GENOMIC DNA]</scope>
    <source>
        <strain evidence="2 3">105184</strain>
    </source>
</reference>
<dbReference type="Proteomes" id="UP000565613">
    <property type="component" value="Unassembled WGS sequence"/>
</dbReference>
<feature type="transmembrane region" description="Helical" evidence="1">
    <location>
        <begin position="21"/>
        <end position="42"/>
    </location>
</feature>
<accession>A0A7X9TC69</accession>
<organism evidence="2 3">
    <name type="scientific">Parafannyhessea umbonata</name>
    <dbReference type="NCBI Taxonomy" id="604330"/>
    <lineage>
        <taxon>Bacteria</taxon>
        <taxon>Bacillati</taxon>
        <taxon>Actinomycetota</taxon>
        <taxon>Coriobacteriia</taxon>
        <taxon>Coriobacteriales</taxon>
        <taxon>Atopobiaceae</taxon>
        <taxon>Parafannyhessea</taxon>
    </lineage>
</organism>
<keyword evidence="1" id="KW-1133">Transmembrane helix</keyword>
<keyword evidence="1" id="KW-0812">Transmembrane</keyword>
<dbReference type="EMBL" id="JABAGR010000016">
    <property type="protein sequence ID" value="NMF26765.1"/>
    <property type="molecule type" value="Genomic_DNA"/>
</dbReference>
<evidence type="ECO:0000313" key="3">
    <source>
        <dbReference type="Proteomes" id="UP000565613"/>
    </source>
</evidence>
<evidence type="ECO:0000256" key="1">
    <source>
        <dbReference type="SAM" id="Phobius"/>
    </source>
</evidence>
<dbReference type="AlphaFoldDB" id="A0A7X9TC69"/>
<comment type="caution">
    <text evidence="2">The sequence shown here is derived from an EMBL/GenBank/DDBJ whole genome shotgun (WGS) entry which is preliminary data.</text>
</comment>